<protein>
    <recommendedName>
        <fullName evidence="7">Major facilitator superfamily (MFS) profile domain-containing protein</fullName>
    </recommendedName>
</protein>
<dbReference type="Pfam" id="PF13365">
    <property type="entry name" value="Trypsin_2"/>
    <property type="match status" value="1"/>
</dbReference>
<dbReference type="PANTHER" id="PTHR23501:SF78">
    <property type="entry name" value="MAJOR FACILITATOR SUPERFAMILY (MFS) PROFILE DOMAIN-CONTAINING PROTEIN-RELATED"/>
    <property type="match status" value="1"/>
</dbReference>
<dbReference type="GO" id="GO:0022857">
    <property type="term" value="F:transmembrane transporter activity"/>
    <property type="evidence" value="ECO:0007669"/>
    <property type="project" value="InterPro"/>
</dbReference>
<dbReference type="PANTHER" id="PTHR23501">
    <property type="entry name" value="MAJOR FACILITATOR SUPERFAMILY"/>
    <property type="match status" value="1"/>
</dbReference>
<dbReference type="Proteomes" id="UP000383932">
    <property type="component" value="Unassembled WGS sequence"/>
</dbReference>
<organism evidence="8 9">
    <name type="scientific">Ceratobasidium theobromae</name>
    <dbReference type="NCBI Taxonomy" id="1582974"/>
    <lineage>
        <taxon>Eukaryota</taxon>
        <taxon>Fungi</taxon>
        <taxon>Dikarya</taxon>
        <taxon>Basidiomycota</taxon>
        <taxon>Agaricomycotina</taxon>
        <taxon>Agaricomycetes</taxon>
        <taxon>Cantharellales</taxon>
        <taxon>Ceratobasidiaceae</taxon>
        <taxon>Ceratobasidium</taxon>
    </lineage>
</organism>
<feature type="transmembrane region" description="Helical" evidence="6">
    <location>
        <begin position="218"/>
        <end position="241"/>
    </location>
</feature>
<sequence>MINAMHMTLSLLQFIARAISGMGGGGINSLCMIIMSDIVSLKERGKYQGFLGAAVALGSGIGPLIGGVLSTAGWRWVFWFTAPISVACVVQLWWLLPQNKLSGGFMDKVRKVDFMGSFLSLVAVVCILVPISGGGTYYSWHSTLVITMLTVGLVLVVLFLLVEWRIAALPILPLGLFRVRNIVIISTTTFMTGIIYYCNLYFLPSYYTDARGFTPIQAGIYLLPLILIQTLASTVCGQILVKTRAPKPIIIAGFSIWCIGAGLQSTFGMNTSKAKICGYLILQGIGVGGTLQTTLVAAQASVAKEDRAVVTGARNLCTAAKNSELQRQLSKISGLTPELLSSIIKSGPEVTAGSSLNTAVRVAYTDALHIVFVIFVPIAGLSAVSTAFLTPVFLPGDKEGLPITQQSKSTNAQEIVLETVSTPQNSVQVPIGGKSEQVTIPVMDDVMVVSFHAPFYQSAESHIVLRGVVPHEASCQELIPILGINLISTVRAHAASPLAVAVAVENFKNAKIVPDVFSPFNPIGLLTLNYTNTVGRPTIGQLISRNNVTQTPVIMIRGTAGAEAAAGGPFNVTTVRYTVLCIDGNTAGSSNPLGYNLHYLENNLAYGENEDHTVTLNSTGTPVVAYAGPNPPSGSGPHRYIWLAYAQPGNFAAPSNPAPGSGVELFNLTQYTSAANLSDPIAGTYFTVQEGPANSSVASTTAVDSTTLPQFTPTSTGSATATSTQSSNAATKGAQPSAMSALMPCKISHILHLPSKATWLRRMTGPEGTLRRAFGHKYSGTFACFDALALRYPIFRHLGSTVIRRTLATPVKITPDKLSSQPPPETISPSPVSREDELRPLEYKSNAGRVLDTQLLYESRPNATRRVEPLSRIPTTVDDGVILIAHVAVTKTEECHVNLSSGFALAVGRTGDPGQYVMTRTISLESLEPPSGIYVIPASGNPLPVVGVGSGLPRHDVLLLSIPHEPQLRTLPLSPYPAPNDSAISVRLFSSPDQPELQTPVGQRDWQSWLDGYALRTWVTGGKVLGYRDLAGRESKPGTYDALSHLLFDILPTPGSSGAPIVDEYGAVVGMALGTRMDNRVTGNRGWGIPAELIYEVKLGTNTCPSTPLTSKITKMFSLPGLRLNKG</sequence>
<name>A0A5N5QQ19_9AGAM</name>
<feature type="transmembrane region" description="Helical" evidence="6">
    <location>
        <begin position="182"/>
        <end position="203"/>
    </location>
</feature>
<dbReference type="Pfam" id="PF01161">
    <property type="entry name" value="PBP"/>
    <property type="match status" value="1"/>
</dbReference>
<proteinExistence type="predicted"/>
<feature type="transmembrane region" description="Helical" evidence="6">
    <location>
        <begin position="117"/>
        <end position="138"/>
    </location>
</feature>
<dbReference type="OrthoDB" id="10021397at2759"/>
<evidence type="ECO:0000256" key="3">
    <source>
        <dbReference type="ARBA" id="ARBA00022989"/>
    </source>
</evidence>
<dbReference type="SUPFAM" id="SSF50494">
    <property type="entry name" value="Trypsin-like serine proteases"/>
    <property type="match status" value="1"/>
</dbReference>
<evidence type="ECO:0000256" key="5">
    <source>
        <dbReference type="SAM" id="MobiDB-lite"/>
    </source>
</evidence>
<dbReference type="InterPro" id="IPR009003">
    <property type="entry name" value="Peptidase_S1_PA"/>
</dbReference>
<evidence type="ECO:0000313" key="9">
    <source>
        <dbReference type="Proteomes" id="UP000383932"/>
    </source>
</evidence>
<dbReference type="InterPro" id="IPR036610">
    <property type="entry name" value="PEBP-like_sf"/>
</dbReference>
<dbReference type="PRINTS" id="PR01036">
    <property type="entry name" value="TCRTETB"/>
</dbReference>
<dbReference type="SUPFAM" id="SSF49777">
    <property type="entry name" value="PEBP-like"/>
    <property type="match status" value="1"/>
</dbReference>
<keyword evidence="4 6" id="KW-0472">Membrane</keyword>
<evidence type="ECO:0000256" key="4">
    <source>
        <dbReference type="ARBA" id="ARBA00023136"/>
    </source>
</evidence>
<dbReference type="PROSITE" id="PS50850">
    <property type="entry name" value="MFS"/>
    <property type="match status" value="1"/>
</dbReference>
<dbReference type="GO" id="GO:0005886">
    <property type="term" value="C:plasma membrane"/>
    <property type="evidence" value="ECO:0007669"/>
    <property type="project" value="TreeGrafter"/>
</dbReference>
<feature type="transmembrane region" description="Helical" evidence="6">
    <location>
        <begin position="248"/>
        <end position="267"/>
    </location>
</feature>
<feature type="transmembrane region" description="Helical" evidence="6">
    <location>
        <begin position="370"/>
        <end position="394"/>
    </location>
</feature>
<accession>A0A5N5QQ19</accession>
<feature type="transmembrane region" description="Helical" evidence="6">
    <location>
        <begin position="47"/>
        <end position="70"/>
    </location>
</feature>
<dbReference type="EMBL" id="SSOP01000029">
    <property type="protein sequence ID" value="KAB5593865.1"/>
    <property type="molecule type" value="Genomic_DNA"/>
</dbReference>
<feature type="compositionally biased region" description="Low complexity" evidence="5">
    <location>
        <begin position="708"/>
        <end position="731"/>
    </location>
</feature>
<keyword evidence="9" id="KW-1185">Reference proteome</keyword>
<feature type="transmembrane region" description="Helical" evidence="6">
    <location>
        <begin position="144"/>
        <end position="162"/>
    </location>
</feature>
<feature type="region of interest" description="Disordered" evidence="5">
    <location>
        <begin position="708"/>
        <end position="735"/>
    </location>
</feature>
<feature type="transmembrane region" description="Helical" evidence="6">
    <location>
        <begin position="14"/>
        <end position="35"/>
    </location>
</feature>
<dbReference type="InterPro" id="IPR011701">
    <property type="entry name" value="MFS"/>
</dbReference>
<evidence type="ECO:0000256" key="1">
    <source>
        <dbReference type="ARBA" id="ARBA00004141"/>
    </source>
</evidence>
<dbReference type="InterPro" id="IPR036259">
    <property type="entry name" value="MFS_trans_sf"/>
</dbReference>
<feature type="domain" description="Major facilitator superfamily (MFS) profile" evidence="7">
    <location>
        <begin position="1"/>
        <end position="394"/>
    </location>
</feature>
<dbReference type="InterPro" id="IPR035810">
    <property type="entry name" value="PEBP_euk"/>
</dbReference>
<feature type="region of interest" description="Disordered" evidence="5">
    <location>
        <begin position="814"/>
        <end position="835"/>
    </location>
</feature>
<dbReference type="InterPro" id="IPR020846">
    <property type="entry name" value="MFS_dom"/>
</dbReference>
<dbReference type="Gene3D" id="1.20.1250.20">
    <property type="entry name" value="MFS general substrate transporter like domains"/>
    <property type="match status" value="2"/>
</dbReference>
<dbReference type="Gene3D" id="3.90.280.10">
    <property type="entry name" value="PEBP-like"/>
    <property type="match status" value="1"/>
</dbReference>
<evidence type="ECO:0000313" key="8">
    <source>
        <dbReference type="EMBL" id="KAB5593865.1"/>
    </source>
</evidence>
<evidence type="ECO:0000259" key="7">
    <source>
        <dbReference type="PROSITE" id="PS50850"/>
    </source>
</evidence>
<keyword evidence="3 6" id="KW-1133">Transmembrane helix</keyword>
<keyword evidence="2 6" id="KW-0812">Transmembrane</keyword>
<dbReference type="SUPFAM" id="SSF103473">
    <property type="entry name" value="MFS general substrate transporter"/>
    <property type="match status" value="1"/>
</dbReference>
<reference evidence="8 9" key="1">
    <citation type="journal article" date="2019" name="Fungal Biol. Biotechnol.">
        <title>Draft genome sequence of fastidious pathogen Ceratobasidium theobromae, which causes vascular-streak dieback in Theobroma cacao.</title>
        <authorList>
            <person name="Ali S.S."/>
            <person name="Asman A."/>
            <person name="Shao J."/>
            <person name="Firmansyah A.P."/>
            <person name="Susilo A.W."/>
            <person name="Rosmana A."/>
            <person name="McMahon P."/>
            <person name="Junaid M."/>
            <person name="Guest D."/>
            <person name="Kheng T.Y."/>
            <person name="Meinhardt L.W."/>
            <person name="Bailey B.A."/>
        </authorList>
    </citation>
    <scope>NUCLEOTIDE SEQUENCE [LARGE SCALE GENOMIC DNA]</scope>
    <source>
        <strain evidence="8 9">CT2</strain>
    </source>
</reference>
<evidence type="ECO:0000256" key="2">
    <source>
        <dbReference type="ARBA" id="ARBA00022692"/>
    </source>
</evidence>
<gene>
    <name evidence="8" type="ORF">CTheo_2717</name>
</gene>
<dbReference type="Pfam" id="PF07690">
    <property type="entry name" value="MFS_1"/>
    <property type="match status" value="1"/>
</dbReference>
<feature type="transmembrane region" description="Helical" evidence="6">
    <location>
        <begin position="76"/>
        <end position="96"/>
    </location>
</feature>
<comment type="caution">
    <text evidence="8">The sequence shown here is derived from an EMBL/GenBank/DDBJ whole genome shotgun (WGS) entry which is preliminary data.</text>
</comment>
<dbReference type="CDD" id="cd00866">
    <property type="entry name" value="PEBP_euk"/>
    <property type="match status" value="1"/>
</dbReference>
<comment type="subcellular location">
    <subcellularLocation>
        <location evidence="1">Membrane</location>
        <topology evidence="1">Multi-pass membrane protein</topology>
    </subcellularLocation>
</comment>
<dbReference type="InterPro" id="IPR008914">
    <property type="entry name" value="PEBP"/>
</dbReference>
<evidence type="ECO:0000256" key="6">
    <source>
        <dbReference type="SAM" id="Phobius"/>
    </source>
</evidence>
<dbReference type="AlphaFoldDB" id="A0A5N5QQ19"/>
<feature type="transmembrane region" description="Helical" evidence="6">
    <location>
        <begin position="279"/>
        <end position="298"/>
    </location>
</feature>